<feature type="non-terminal residue" evidence="2">
    <location>
        <position position="53"/>
    </location>
</feature>
<name>A0A835PCX9_VANPL</name>
<feature type="region of interest" description="Disordered" evidence="1">
    <location>
        <begin position="1"/>
        <end position="53"/>
    </location>
</feature>
<protein>
    <submittedName>
        <fullName evidence="2">Uncharacterized protein</fullName>
    </submittedName>
</protein>
<dbReference type="EMBL" id="JADCNL010000159">
    <property type="protein sequence ID" value="KAG0449836.1"/>
    <property type="molecule type" value="Genomic_DNA"/>
</dbReference>
<comment type="caution">
    <text evidence="2">The sequence shown here is derived from an EMBL/GenBank/DDBJ whole genome shotgun (WGS) entry which is preliminary data.</text>
</comment>
<keyword evidence="3" id="KW-1185">Reference proteome</keyword>
<dbReference type="OrthoDB" id="437960at2759"/>
<dbReference type="AlphaFoldDB" id="A0A835PCX9"/>
<proteinExistence type="predicted"/>
<reference evidence="2 3" key="1">
    <citation type="journal article" date="2020" name="Nat. Food">
        <title>A phased Vanilla planifolia genome enables genetic improvement of flavour and production.</title>
        <authorList>
            <person name="Hasing T."/>
            <person name="Tang H."/>
            <person name="Brym M."/>
            <person name="Khazi F."/>
            <person name="Huang T."/>
            <person name="Chambers A.H."/>
        </authorList>
    </citation>
    <scope>NUCLEOTIDE SEQUENCE [LARGE SCALE GENOMIC DNA]</scope>
    <source>
        <tissue evidence="2">Leaf</tissue>
    </source>
</reference>
<evidence type="ECO:0000313" key="3">
    <source>
        <dbReference type="Proteomes" id="UP000636800"/>
    </source>
</evidence>
<feature type="compositionally biased region" description="Basic and acidic residues" evidence="1">
    <location>
        <begin position="1"/>
        <end position="12"/>
    </location>
</feature>
<accession>A0A835PCX9</accession>
<evidence type="ECO:0000313" key="2">
    <source>
        <dbReference type="EMBL" id="KAG0449836.1"/>
    </source>
</evidence>
<gene>
    <name evidence="2" type="ORF">HPP92_027178</name>
</gene>
<evidence type="ECO:0000256" key="1">
    <source>
        <dbReference type="SAM" id="MobiDB-lite"/>
    </source>
</evidence>
<sequence>MDDIKQARKTNEGSRQMRAGRSNTTKDPSSLRRSPQQRRGHFGKDPTTQRTWT</sequence>
<dbReference type="Proteomes" id="UP000636800">
    <property type="component" value="Unassembled WGS sequence"/>
</dbReference>
<organism evidence="2 3">
    <name type="scientific">Vanilla planifolia</name>
    <name type="common">Vanilla</name>
    <dbReference type="NCBI Taxonomy" id="51239"/>
    <lineage>
        <taxon>Eukaryota</taxon>
        <taxon>Viridiplantae</taxon>
        <taxon>Streptophyta</taxon>
        <taxon>Embryophyta</taxon>
        <taxon>Tracheophyta</taxon>
        <taxon>Spermatophyta</taxon>
        <taxon>Magnoliopsida</taxon>
        <taxon>Liliopsida</taxon>
        <taxon>Asparagales</taxon>
        <taxon>Orchidaceae</taxon>
        <taxon>Vanilloideae</taxon>
        <taxon>Vanilleae</taxon>
        <taxon>Vanilla</taxon>
    </lineage>
</organism>